<dbReference type="EMBL" id="JAGYPN010000002">
    <property type="protein sequence ID" value="MBS4223317.1"/>
    <property type="molecule type" value="Genomic_DNA"/>
</dbReference>
<dbReference type="RefSeq" id="WP_213098338.1">
    <property type="nucleotide sequence ID" value="NZ_JAGYPH010000002.1"/>
</dbReference>
<keyword evidence="3" id="KW-1185">Reference proteome</keyword>
<dbReference type="Proteomes" id="UP000676456">
    <property type="component" value="Unassembled WGS sequence"/>
</dbReference>
<evidence type="ECO:0000259" key="1">
    <source>
        <dbReference type="Pfam" id="PF13472"/>
    </source>
</evidence>
<feature type="domain" description="SGNH hydrolase-type esterase" evidence="1">
    <location>
        <begin position="19"/>
        <end position="196"/>
    </location>
</feature>
<dbReference type="GO" id="GO:0016787">
    <property type="term" value="F:hydrolase activity"/>
    <property type="evidence" value="ECO:0007669"/>
    <property type="project" value="UniProtKB-KW"/>
</dbReference>
<sequence length="210" mass="22756">MSAFQPLPASKWDGKTWVVFGDSNSKDGDAMPKYHHIISSQHNITLYNYAVSGGKWGQDPHLSIDSQIDGAISDADLITFMAGGNDVVSIASGDLPLGTFGDTAMGATYYGCLDYTIGRIIDKYPTKIIGALSQMKRGEGKEELLQAMVKALKDVCGKYGIPVLDLYNGGNIHAYNQTFLSTYMPDGVHLNALAHEKILAPKVFSFIESL</sequence>
<reference evidence="2 3" key="1">
    <citation type="submission" date="2021-05" db="EMBL/GenBank/DDBJ databases">
        <title>Novel Bacillus species.</title>
        <authorList>
            <person name="Liu G."/>
        </authorList>
    </citation>
    <scope>NUCLEOTIDE SEQUENCE [LARGE SCALE GENOMIC DNA]</scope>
    <source>
        <strain evidence="2 3">FJAT-49682</strain>
    </source>
</reference>
<protein>
    <submittedName>
        <fullName evidence="2">SGNH/GDSL hydrolase family protein</fullName>
    </submittedName>
</protein>
<evidence type="ECO:0000313" key="2">
    <source>
        <dbReference type="EMBL" id="MBS4223317.1"/>
    </source>
</evidence>
<gene>
    <name evidence="2" type="ORF">KHA91_11240</name>
</gene>
<dbReference type="Gene3D" id="3.40.50.1110">
    <property type="entry name" value="SGNH hydrolase"/>
    <property type="match status" value="1"/>
</dbReference>
<dbReference type="InterPro" id="IPR036514">
    <property type="entry name" value="SGNH_hydro_sf"/>
</dbReference>
<dbReference type="InterPro" id="IPR013830">
    <property type="entry name" value="SGNH_hydro"/>
</dbReference>
<dbReference type="SUPFAM" id="SSF52266">
    <property type="entry name" value="SGNH hydrolase"/>
    <property type="match status" value="1"/>
</dbReference>
<name>A0A942Z5F6_9BACI</name>
<dbReference type="Pfam" id="PF13472">
    <property type="entry name" value="Lipase_GDSL_2"/>
    <property type="match status" value="1"/>
</dbReference>
<dbReference type="CDD" id="cd00229">
    <property type="entry name" value="SGNH_hydrolase"/>
    <property type="match status" value="1"/>
</dbReference>
<organism evidence="2 3">
    <name type="scientific">Lederbergia citrea</name>
    <dbReference type="NCBI Taxonomy" id="2833581"/>
    <lineage>
        <taxon>Bacteria</taxon>
        <taxon>Bacillati</taxon>
        <taxon>Bacillota</taxon>
        <taxon>Bacilli</taxon>
        <taxon>Bacillales</taxon>
        <taxon>Bacillaceae</taxon>
        <taxon>Lederbergia</taxon>
    </lineage>
</organism>
<evidence type="ECO:0000313" key="3">
    <source>
        <dbReference type="Proteomes" id="UP000676456"/>
    </source>
</evidence>
<proteinExistence type="predicted"/>
<comment type="caution">
    <text evidence="2">The sequence shown here is derived from an EMBL/GenBank/DDBJ whole genome shotgun (WGS) entry which is preliminary data.</text>
</comment>
<dbReference type="AlphaFoldDB" id="A0A942Z5F6"/>
<keyword evidence="2" id="KW-0378">Hydrolase</keyword>
<accession>A0A942Z5F6</accession>